<protein>
    <recommendedName>
        <fullName evidence="4">X-X-X-Leu-X-X-Gly heptad repeats</fullName>
    </recommendedName>
</protein>
<feature type="signal peptide" evidence="1">
    <location>
        <begin position="1"/>
        <end position="26"/>
    </location>
</feature>
<name>A0A328UEC9_9FIRM</name>
<sequence>MKKSGKALACILSACLLCSVAVPASAVEPSAASERQKEAAEVSGQTRKDENVFVILNADGSVEKQIVSDWLHNDNGLANIKDKSNLKDIQNLKSDVQPAINGDELVWNTTDHDIYYQGTTDSTPPVTAEITYELDGQPVAAGELVGKSGHVTIRIALTNHEKSTAVIDGEEREIYTPFATVVAADLSADHFTNIKAEHGTVQTDSSNQLACFIALPGMRQSFDGLLTGELEKINAYLLDTVVIEADTDNFTMPGIMMACATSMEALRQEGGLPELNELYDNLDQLQAATDELTEGTQKLDEAVDLIAGKLGEMISSYQAFYNGMLEANSGSKQAVSAVERLAGGTDSLMNGAGTLSGNLGLLQNKLNTQLVPGLTSAAQLQGTLQVKLQSLQQEVSGLTLPDMEALSGELYNGVGAVFDQAASGAAKAGADASVQYSKQAAAGALQKILPQVGLNSEQQQAVIQAVNQAIDTSVDTEAIAQGVVDGMADAKQQAQEQVAAALKKIDLSPLEALFGEFEEAGSLADQLLGDMGRLTGSLYNAKDPADQNTVVGAVNGLAQGAGDLAGGARKLNEGAGALKKGVGSLDGGISELTSASAQLDSALGQFQQGAGELKNGARTLNDGMQAYASEGIEKLTQNELLKRFKVIEQVAKQMKKQSEQYDSYTGCGENMDCSVKFVMKTTNPEAKQAKADSRNDAAAQEQPGFWERIRNLFA</sequence>
<gene>
    <name evidence="2" type="ORF">DPQ25_01585</name>
</gene>
<feature type="chain" id="PRO_5016467129" description="X-X-X-Leu-X-X-Gly heptad repeats" evidence="1">
    <location>
        <begin position="27"/>
        <end position="714"/>
    </location>
</feature>
<dbReference type="Proteomes" id="UP000249377">
    <property type="component" value="Unassembled WGS sequence"/>
</dbReference>
<comment type="caution">
    <text evidence="2">The sequence shown here is derived from an EMBL/GenBank/DDBJ whole genome shotgun (WGS) entry which is preliminary data.</text>
</comment>
<proteinExistence type="predicted"/>
<evidence type="ECO:0008006" key="4">
    <source>
        <dbReference type="Google" id="ProtNLM"/>
    </source>
</evidence>
<evidence type="ECO:0000313" key="2">
    <source>
        <dbReference type="EMBL" id="RAQ30227.1"/>
    </source>
</evidence>
<evidence type="ECO:0000256" key="1">
    <source>
        <dbReference type="SAM" id="SignalP"/>
    </source>
</evidence>
<dbReference type="AlphaFoldDB" id="A0A328UEC9"/>
<organism evidence="2 3">
    <name type="scientific">Hydrogeniiclostridium mannosilyticum</name>
    <dbReference type="NCBI Taxonomy" id="2764322"/>
    <lineage>
        <taxon>Bacteria</taxon>
        <taxon>Bacillati</taxon>
        <taxon>Bacillota</taxon>
        <taxon>Clostridia</taxon>
        <taxon>Eubacteriales</taxon>
        <taxon>Acutalibacteraceae</taxon>
        <taxon>Hydrogeniiclostridium</taxon>
    </lineage>
</organism>
<dbReference type="RefSeq" id="WP_112331424.1">
    <property type="nucleotide sequence ID" value="NZ_QLYR01000001.1"/>
</dbReference>
<dbReference type="EMBL" id="QLYR01000001">
    <property type="protein sequence ID" value="RAQ30227.1"/>
    <property type="molecule type" value="Genomic_DNA"/>
</dbReference>
<keyword evidence="3" id="KW-1185">Reference proteome</keyword>
<keyword evidence="1" id="KW-0732">Signal</keyword>
<reference evidence="2 3" key="1">
    <citation type="submission" date="2018-06" db="EMBL/GenBank/DDBJ databases">
        <title>Noncontiguous genome sequence of Ruminococcaceae bacterium ASD2818.</title>
        <authorList>
            <person name="Chaplin A.V."/>
            <person name="Sokolova S.R."/>
            <person name="Kochetkova T.O."/>
            <person name="Goltsov A.Y."/>
            <person name="Trofimov D.Y."/>
            <person name="Efimov B.A."/>
        </authorList>
    </citation>
    <scope>NUCLEOTIDE SEQUENCE [LARGE SCALE GENOMIC DNA]</scope>
    <source>
        <strain evidence="2 3">ASD2818</strain>
    </source>
</reference>
<evidence type="ECO:0000313" key="3">
    <source>
        <dbReference type="Proteomes" id="UP000249377"/>
    </source>
</evidence>
<accession>A0A328UEC9</accession>